<dbReference type="Gene3D" id="3.20.20.140">
    <property type="entry name" value="Metal-dependent hydrolases"/>
    <property type="match status" value="1"/>
</dbReference>
<keyword evidence="3" id="KW-1185">Reference proteome</keyword>
<proteinExistence type="predicted"/>
<dbReference type="Pfam" id="PF01979">
    <property type="entry name" value="Amidohydro_1"/>
    <property type="match status" value="1"/>
</dbReference>
<dbReference type="InterPro" id="IPR032466">
    <property type="entry name" value="Metal_Hydrolase"/>
</dbReference>
<evidence type="ECO:0000313" key="3">
    <source>
        <dbReference type="Proteomes" id="UP001621418"/>
    </source>
</evidence>
<dbReference type="InterPro" id="IPR011059">
    <property type="entry name" value="Metal-dep_hydrolase_composite"/>
</dbReference>
<feature type="domain" description="Amidohydrolase-related" evidence="1">
    <location>
        <begin position="44"/>
        <end position="403"/>
    </location>
</feature>
<gene>
    <name evidence="2" type="ORF">OG308_16050</name>
</gene>
<reference evidence="2 3" key="1">
    <citation type="submission" date="2022-10" db="EMBL/GenBank/DDBJ databases">
        <title>The complete genomes of actinobacterial strains from the NBC collection.</title>
        <authorList>
            <person name="Joergensen T.S."/>
            <person name="Alvarez Arevalo M."/>
            <person name="Sterndorff E.B."/>
            <person name="Faurdal D."/>
            <person name="Vuksanovic O."/>
            <person name="Mourched A.-S."/>
            <person name="Charusanti P."/>
            <person name="Shaw S."/>
            <person name="Blin K."/>
            <person name="Weber T."/>
        </authorList>
    </citation>
    <scope>NUCLEOTIDE SEQUENCE [LARGE SCALE GENOMIC DNA]</scope>
    <source>
        <strain evidence="2 3">NBC_01413</strain>
    </source>
</reference>
<dbReference type="EMBL" id="CP109527">
    <property type="protein sequence ID" value="WTY39228.1"/>
    <property type="molecule type" value="Genomic_DNA"/>
</dbReference>
<dbReference type="RefSeq" id="WP_405151159.1">
    <property type="nucleotide sequence ID" value="NZ_CP109527.1"/>
</dbReference>
<dbReference type="SUPFAM" id="SSF51338">
    <property type="entry name" value="Composite domain of metallo-dependent hydrolases"/>
    <property type="match status" value="1"/>
</dbReference>
<dbReference type="InterPro" id="IPR057744">
    <property type="entry name" value="OTAase-like"/>
</dbReference>
<dbReference type="Proteomes" id="UP001621418">
    <property type="component" value="Chromosome"/>
</dbReference>
<dbReference type="SUPFAM" id="SSF51556">
    <property type="entry name" value="Metallo-dependent hydrolases"/>
    <property type="match status" value="1"/>
</dbReference>
<name>A0ABZ1NHD8_9NOCA</name>
<dbReference type="InterPro" id="IPR051781">
    <property type="entry name" value="Metallo-dep_Hydrolase"/>
</dbReference>
<evidence type="ECO:0000313" key="2">
    <source>
        <dbReference type="EMBL" id="WTY39228.1"/>
    </source>
</evidence>
<dbReference type="InterPro" id="IPR006680">
    <property type="entry name" value="Amidohydro-rel"/>
</dbReference>
<sequence length="410" mass="43956">MFDGVSHELSAPTTVLTDDGKIAAIGKNVEVPAGARVIDAEGRTLTPGFIDAHCHLMLQPVVSDLLGTDAFYHAYRGAEIAKLYLSRGFTTVRDTGGNTFSLKRAIDEGRVEGPRIYPSGPIISQTSGHGDFTPMNEPCALVGGNRDQMQDIGHLLVVNGVQEMLVAARYVLGRGASQVKIAVGGGCASERDPLDVVEFTPVEIEAAVMAAANWNTYVATHVYNTTGIRRAVEAGVKTIEHANLIDEPTLALMKEKKVWLSPQVSVYVVDPHGFAPAQMEKFAQARDGLDEMFDLTKKLGFADIAFGTDIITNPQAIADIGDEFVHRTKWFTNGEVLAQATGNNGRMLALAGPRNPYPAPLGVIKEGAWADLLLIDGDPVADIQVLTDPEENLVVIMKDGKLVKDLISAG</sequence>
<organism evidence="2 3">
    <name type="scientific">Nocardia salmonicida</name>
    <dbReference type="NCBI Taxonomy" id="53431"/>
    <lineage>
        <taxon>Bacteria</taxon>
        <taxon>Bacillati</taxon>
        <taxon>Actinomycetota</taxon>
        <taxon>Actinomycetes</taxon>
        <taxon>Mycobacteriales</taxon>
        <taxon>Nocardiaceae</taxon>
        <taxon>Nocardia</taxon>
    </lineage>
</organism>
<accession>A0ABZ1NHD8</accession>
<evidence type="ECO:0000259" key="1">
    <source>
        <dbReference type="Pfam" id="PF01979"/>
    </source>
</evidence>
<dbReference type="PANTHER" id="PTHR43135">
    <property type="entry name" value="ALPHA-D-RIBOSE 1-METHYLPHOSPHONATE 5-TRIPHOSPHATE DIPHOSPHATASE"/>
    <property type="match status" value="1"/>
</dbReference>
<protein>
    <submittedName>
        <fullName evidence="2">Amidohydrolase family protein</fullName>
    </submittedName>
</protein>
<dbReference type="PANTHER" id="PTHR43135:SF3">
    <property type="entry name" value="ALPHA-D-RIBOSE 1-METHYLPHOSPHONATE 5-TRIPHOSPHATE DIPHOSPHATASE"/>
    <property type="match status" value="1"/>
</dbReference>
<dbReference type="CDD" id="cd01299">
    <property type="entry name" value="Met_dep_hydrolase_A"/>
    <property type="match status" value="1"/>
</dbReference>
<dbReference type="Gene3D" id="2.30.40.10">
    <property type="entry name" value="Urease, subunit C, domain 1"/>
    <property type="match status" value="1"/>
</dbReference>